<organism evidence="2 3">
    <name type="scientific">Botrimarina mediterranea</name>
    <dbReference type="NCBI Taxonomy" id="2528022"/>
    <lineage>
        <taxon>Bacteria</taxon>
        <taxon>Pseudomonadati</taxon>
        <taxon>Planctomycetota</taxon>
        <taxon>Planctomycetia</taxon>
        <taxon>Pirellulales</taxon>
        <taxon>Lacipirellulaceae</taxon>
        <taxon>Botrimarina</taxon>
    </lineage>
</organism>
<dbReference type="Pfam" id="PF13593">
    <property type="entry name" value="SBF_like"/>
    <property type="match status" value="1"/>
</dbReference>
<dbReference type="PANTHER" id="PTHR18640">
    <property type="entry name" value="SOLUTE CARRIER FAMILY 10 MEMBER 7"/>
    <property type="match status" value="1"/>
</dbReference>
<feature type="transmembrane region" description="Helical" evidence="1">
    <location>
        <begin position="194"/>
        <end position="212"/>
    </location>
</feature>
<keyword evidence="1" id="KW-0812">Transmembrane</keyword>
<dbReference type="AlphaFoldDB" id="A0A518KBY6"/>
<name>A0A518KBY6_9BACT</name>
<dbReference type="GO" id="GO:0005886">
    <property type="term" value="C:plasma membrane"/>
    <property type="evidence" value="ECO:0007669"/>
    <property type="project" value="TreeGrafter"/>
</dbReference>
<gene>
    <name evidence="2" type="ORF">Spa11_34990</name>
</gene>
<dbReference type="PANTHER" id="PTHR18640:SF5">
    <property type="entry name" value="SODIUM_BILE ACID COTRANSPORTER 7"/>
    <property type="match status" value="1"/>
</dbReference>
<feature type="transmembrane region" description="Helical" evidence="1">
    <location>
        <begin position="232"/>
        <end position="250"/>
    </location>
</feature>
<dbReference type="RefSeq" id="WP_145114443.1">
    <property type="nucleotide sequence ID" value="NZ_CP036349.1"/>
</dbReference>
<accession>A0A518KBY6</accession>
<keyword evidence="1" id="KW-0472">Membrane</keyword>
<dbReference type="InterPro" id="IPR038770">
    <property type="entry name" value="Na+/solute_symporter_sf"/>
</dbReference>
<sequence>MTKFARQQWFLLALGATLVGGALFYQPLRPVTEAIPQHPLLAVILWLMSAPLDLRRSLSGRHAVAATGIAVAVNTLAAGPLAWVMGRALIEPLAIGLVLAALSPCTMASAAVWTRRGGGNDAIALMVTVVTSLLSVVSLPGWAWLLIGKGQNVEVDAVELAGKMLVYVVLPIGLAQAMRGWSPCRLWCDRHRHQLSLTAQLGLLLMVLIGAVRCGELLAGTDSTLRLVDWGLLIVITAVVHVVLFALAWYGTRAIGAPRADMLAAAVSGSQKTLAVGLSVAMEFGPLAILPMIVYHTLQLLIDAVLVEKLGVKRAK</sequence>
<dbReference type="Gene3D" id="1.20.1530.20">
    <property type="match status" value="1"/>
</dbReference>
<evidence type="ECO:0000313" key="3">
    <source>
        <dbReference type="Proteomes" id="UP000316426"/>
    </source>
</evidence>
<dbReference type="KEGG" id="bmei:Spa11_34990"/>
<feature type="transmembrane region" description="Helical" evidence="1">
    <location>
        <begin position="92"/>
        <end position="113"/>
    </location>
</feature>
<feature type="transmembrane region" description="Helical" evidence="1">
    <location>
        <begin position="64"/>
        <end position="86"/>
    </location>
</feature>
<dbReference type="Proteomes" id="UP000316426">
    <property type="component" value="Chromosome"/>
</dbReference>
<dbReference type="InterPro" id="IPR016833">
    <property type="entry name" value="Put_Na-Bile_cotransptr"/>
</dbReference>
<proteinExistence type="predicted"/>
<feature type="transmembrane region" description="Helical" evidence="1">
    <location>
        <begin position="122"/>
        <end position="144"/>
    </location>
</feature>
<dbReference type="EMBL" id="CP036349">
    <property type="protein sequence ID" value="QDV75285.1"/>
    <property type="molecule type" value="Genomic_DNA"/>
</dbReference>
<keyword evidence="3" id="KW-1185">Reference proteome</keyword>
<evidence type="ECO:0000256" key="1">
    <source>
        <dbReference type="SAM" id="Phobius"/>
    </source>
</evidence>
<protein>
    <submittedName>
        <fullName evidence="2">Sodium Bile acid symporter family protein</fullName>
    </submittedName>
</protein>
<keyword evidence="1" id="KW-1133">Transmembrane helix</keyword>
<evidence type="ECO:0000313" key="2">
    <source>
        <dbReference type="EMBL" id="QDV75285.1"/>
    </source>
</evidence>
<reference evidence="2 3" key="1">
    <citation type="submission" date="2019-02" db="EMBL/GenBank/DDBJ databases">
        <title>Deep-cultivation of Planctomycetes and their phenomic and genomic characterization uncovers novel biology.</title>
        <authorList>
            <person name="Wiegand S."/>
            <person name="Jogler M."/>
            <person name="Boedeker C."/>
            <person name="Pinto D."/>
            <person name="Vollmers J."/>
            <person name="Rivas-Marin E."/>
            <person name="Kohn T."/>
            <person name="Peeters S.H."/>
            <person name="Heuer A."/>
            <person name="Rast P."/>
            <person name="Oberbeckmann S."/>
            <person name="Bunk B."/>
            <person name="Jeske O."/>
            <person name="Meyerdierks A."/>
            <person name="Storesund J.E."/>
            <person name="Kallscheuer N."/>
            <person name="Luecker S."/>
            <person name="Lage O.M."/>
            <person name="Pohl T."/>
            <person name="Merkel B.J."/>
            <person name="Hornburger P."/>
            <person name="Mueller R.-W."/>
            <person name="Bruemmer F."/>
            <person name="Labrenz M."/>
            <person name="Spormann A.M."/>
            <person name="Op den Camp H."/>
            <person name="Overmann J."/>
            <person name="Amann R."/>
            <person name="Jetten M.S.M."/>
            <person name="Mascher T."/>
            <person name="Medema M.H."/>
            <person name="Devos D.P."/>
            <person name="Kaster A.-K."/>
            <person name="Ovreas L."/>
            <person name="Rohde M."/>
            <person name="Galperin M.Y."/>
            <person name="Jogler C."/>
        </authorList>
    </citation>
    <scope>NUCLEOTIDE SEQUENCE [LARGE SCALE GENOMIC DNA]</scope>
    <source>
        <strain evidence="2 3">Spa11</strain>
    </source>
</reference>
<feature type="transmembrane region" description="Helical" evidence="1">
    <location>
        <begin position="9"/>
        <end position="28"/>
    </location>
</feature>